<reference evidence="2" key="1">
    <citation type="submission" date="2023-06" db="EMBL/GenBank/DDBJ databases">
        <authorList>
            <consortium name="Lawrence Berkeley National Laboratory"/>
            <person name="Ahrendt S."/>
            <person name="Sahu N."/>
            <person name="Indic B."/>
            <person name="Wong-Bajracharya J."/>
            <person name="Merenyi Z."/>
            <person name="Ke H.-M."/>
            <person name="Monk M."/>
            <person name="Kocsube S."/>
            <person name="Drula E."/>
            <person name="Lipzen A."/>
            <person name="Balint B."/>
            <person name="Henrissat B."/>
            <person name="Andreopoulos B."/>
            <person name="Martin F.M."/>
            <person name="Harder C.B."/>
            <person name="Rigling D."/>
            <person name="Ford K.L."/>
            <person name="Foster G.D."/>
            <person name="Pangilinan J."/>
            <person name="Papanicolaou A."/>
            <person name="Barry K."/>
            <person name="LaButti K."/>
            <person name="Viragh M."/>
            <person name="Koriabine M."/>
            <person name="Yan M."/>
            <person name="Riley R."/>
            <person name="Champramary S."/>
            <person name="Plett K.L."/>
            <person name="Tsai I.J."/>
            <person name="Slot J."/>
            <person name="Sipos G."/>
            <person name="Plett J."/>
            <person name="Nagy L.G."/>
            <person name="Grigoriev I.V."/>
        </authorList>
    </citation>
    <scope>NUCLEOTIDE SEQUENCE</scope>
    <source>
        <strain evidence="2">FPL87.14</strain>
    </source>
</reference>
<accession>A0AA39JAH6</accession>
<evidence type="ECO:0000313" key="2">
    <source>
        <dbReference type="EMBL" id="KAK0439192.1"/>
    </source>
</evidence>
<sequence>MRVSSGILTIPVFPDRHPVISGTTRVTAAPFRCGPGFGILDTAVWKNISFVGFELVDVFQRGFQKMKKVQFIRDNLFWFLGIKLLGGGALRGSLQEPSVFEVMSLGFATTPSRRVLPVGRHRCCTATLDVTVTSFVQWKYQENDIVCLYSMLFMPTYLAVQRTKFNLLGNPTKLSQINQCYRRSSSLSKLRSPQQRGSQIEMVITIVHVPVTCRVWYGPLVQWQAGPPMPSKHHDQEVSKRTSLACVFDERHRSVMFGTMALAGVHRYGEVFRAYNRNTRELGFVEASTVATCKRKWLSSDVLAYHPVTSHHLPVARGDMGIFCLRDRNASWRLLRAAKETGWDMWLARKPSPYWKEARDSFFEPMQRDKTAFLPTSGGRTKEPSSIPLQLGFIKLYASRRGSLMQGSTRQYGADGTNPVFCDLGEPFRRAVMMTGRRGGQYRDDIRAMGPTSRRWNMVTETPRNDEGELAVGMTQIDIVKPGFLPPSSIALHPVVDFYFDDVWNQHSSHLERHVLGGTPVKDRCPDASEASGRGVYRLRPVRDHENSEGSCRMGAGRKANRPHNIQPTPAISSGLKRFCDSQLKFRIGNVSGQEFYNGELIELQSVLPLP</sequence>
<gene>
    <name evidence="2" type="ORF">EV421DRAFT_1738045</name>
</gene>
<name>A0AA39JAH6_9AGAR</name>
<dbReference type="AlphaFoldDB" id="A0AA39JAH6"/>
<dbReference type="EMBL" id="JAUEPT010000039">
    <property type="protein sequence ID" value="KAK0439192.1"/>
    <property type="molecule type" value="Genomic_DNA"/>
</dbReference>
<evidence type="ECO:0000313" key="3">
    <source>
        <dbReference type="Proteomes" id="UP001175226"/>
    </source>
</evidence>
<feature type="region of interest" description="Disordered" evidence="1">
    <location>
        <begin position="544"/>
        <end position="572"/>
    </location>
</feature>
<evidence type="ECO:0000256" key="1">
    <source>
        <dbReference type="SAM" id="MobiDB-lite"/>
    </source>
</evidence>
<comment type="caution">
    <text evidence="2">The sequence shown here is derived from an EMBL/GenBank/DDBJ whole genome shotgun (WGS) entry which is preliminary data.</text>
</comment>
<protein>
    <submittedName>
        <fullName evidence="2">Uncharacterized protein</fullName>
    </submittedName>
</protein>
<proteinExistence type="predicted"/>
<keyword evidence="3" id="KW-1185">Reference proteome</keyword>
<dbReference type="Proteomes" id="UP001175226">
    <property type="component" value="Unassembled WGS sequence"/>
</dbReference>
<organism evidence="2 3">
    <name type="scientific">Armillaria borealis</name>
    <dbReference type="NCBI Taxonomy" id="47425"/>
    <lineage>
        <taxon>Eukaryota</taxon>
        <taxon>Fungi</taxon>
        <taxon>Dikarya</taxon>
        <taxon>Basidiomycota</taxon>
        <taxon>Agaricomycotina</taxon>
        <taxon>Agaricomycetes</taxon>
        <taxon>Agaricomycetidae</taxon>
        <taxon>Agaricales</taxon>
        <taxon>Marasmiineae</taxon>
        <taxon>Physalacriaceae</taxon>
        <taxon>Armillaria</taxon>
    </lineage>
</organism>